<dbReference type="GO" id="GO:0005737">
    <property type="term" value="C:cytoplasm"/>
    <property type="evidence" value="ECO:0007669"/>
    <property type="project" value="UniProtKB-SubCell"/>
</dbReference>
<evidence type="ECO:0000313" key="7">
    <source>
        <dbReference type="EMBL" id="RKP19184.1"/>
    </source>
</evidence>
<dbReference type="GO" id="GO:0015629">
    <property type="term" value="C:actin cytoskeleton"/>
    <property type="evidence" value="ECO:0007669"/>
    <property type="project" value="TreeGrafter"/>
</dbReference>
<comment type="subcellular location">
    <subcellularLocation>
        <location evidence="1">Cytoplasm</location>
    </subcellularLocation>
</comment>
<reference evidence="8" key="1">
    <citation type="journal article" date="2018" name="Nat. Microbiol.">
        <title>Leveraging single-cell genomics to expand the fungal tree of life.</title>
        <authorList>
            <person name="Ahrendt S.R."/>
            <person name="Quandt C.A."/>
            <person name="Ciobanu D."/>
            <person name="Clum A."/>
            <person name="Salamov A."/>
            <person name="Andreopoulos B."/>
            <person name="Cheng J.F."/>
            <person name="Woyke T."/>
            <person name="Pelin A."/>
            <person name="Henrissat B."/>
            <person name="Reynolds N.K."/>
            <person name="Benny G.L."/>
            <person name="Smith M.E."/>
            <person name="James T.Y."/>
            <person name="Grigoriev I.V."/>
        </authorList>
    </citation>
    <scope>NUCLEOTIDE SEQUENCE [LARGE SCALE GENOMIC DNA]</scope>
    <source>
        <strain evidence="8">CSF55</strain>
    </source>
</reference>
<gene>
    <name evidence="7" type="ORF">ROZALSC1DRAFT_29188</name>
</gene>
<evidence type="ECO:0000256" key="4">
    <source>
        <dbReference type="PROSITE-ProRule" id="PRU00192"/>
    </source>
</evidence>
<protein>
    <recommendedName>
        <fullName evidence="6">SH3 domain-containing protein</fullName>
    </recommendedName>
</protein>
<name>A0A4P9YIG8_ROZAC</name>
<dbReference type="GO" id="GO:0008289">
    <property type="term" value="F:lipid binding"/>
    <property type="evidence" value="ECO:0007669"/>
    <property type="project" value="TreeGrafter"/>
</dbReference>
<dbReference type="EMBL" id="ML005274">
    <property type="protein sequence ID" value="RKP19184.1"/>
    <property type="molecule type" value="Genomic_DNA"/>
</dbReference>
<evidence type="ECO:0000256" key="1">
    <source>
        <dbReference type="ARBA" id="ARBA00004496"/>
    </source>
</evidence>
<sequence>MAWTRFKQTTREALGKSEKYTDIPPDIEEYHLITEKLLSIYQDLAGTKPLQVVKSVASSSSSNSLASISNSWNSLCSLKQPGGKDLNPSCVSFIQESATVIKTIDDFRVVFEMELEEKYSRTIKDVIKMCRDAEQIYEKIKSRRLELDSKKYRLEHNTKAIPDKVAHYRNSEKFESSCALYRQLMETLFQEKAYHELHQGLVAVYLTSMRKYYKASLEKLENLDKKLDWNSALSFDRTFLNKPENVIMMQKSDSQSSIQSIEDSLGRTKLSNSGSLNEFPKRKSQESLDSLASNSSKPIARKPPIPVKTYPKVIALYDFNGVEDGDLSFKKNDVIEVTKKDGDWWDGSLNGRKGIFPSNYVKFIE</sequence>
<dbReference type="PANTHER" id="PTHR47174">
    <property type="entry name" value="BRIDGING INTEGRATOR 3"/>
    <property type="match status" value="1"/>
</dbReference>
<dbReference type="InterPro" id="IPR046982">
    <property type="entry name" value="BIN3/RVS161-like"/>
</dbReference>
<dbReference type="GO" id="GO:0006897">
    <property type="term" value="P:endocytosis"/>
    <property type="evidence" value="ECO:0007669"/>
    <property type="project" value="InterPro"/>
</dbReference>
<accession>A0A4P9YIG8</accession>
<dbReference type="Pfam" id="PF00018">
    <property type="entry name" value="SH3_1"/>
    <property type="match status" value="1"/>
</dbReference>
<dbReference type="InterPro" id="IPR027267">
    <property type="entry name" value="AH/BAR_dom_sf"/>
</dbReference>
<dbReference type="Proteomes" id="UP000281549">
    <property type="component" value="Unassembled WGS sequence"/>
</dbReference>
<dbReference type="PROSITE" id="PS50002">
    <property type="entry name" value="SH3"/>
    <property type="match status" value="1"/>
</dbReference>
<evidence type="ECO:0000259" key="6">
    <source>
        <dbReference type="PROSITE" id="PS50002"/>
    </source>
</evidence>
<dbReference type="Gene3D" id="2.30.30.40">
    <property type="entry name" value="SH3 Domains"/>
    <property type="match status" value="1"/>
</dbReference>
<feature type="region of interest" description="Disordered" evidence="5">
    <location>
        <begin position="269"/>
        <end position="303"/>
    </location>
</feature>
<dbReference type="SUPFAM" id="SSF50044">
    <property type="entry name" value="SH3-domain"/>
    <property type="match status" value="1"/>
</dbReference>
<dbReference type="InterPro" id="IPR001452">
    <property type="entry name" value="SH3_domain"/>
</dbReference>
<keyword evidence="2 4" id="KW-0728">SH3 domain</keyword>
<evidence type="ECO:0000256" key="5">
    <source>
        <dbReference type="SAM" id="MobiDB-lite"/>
    </source>
</evidence>
<dbReference type="PANTHER" id="PTHR47174:SF3">
    <property type="entry name" value="BRIDGING INTEGRATOR 3"/>
    <property type="match status" value="1"/>
</dbReference>
<feature type="compositionally biased region" description="Polar residues" evidence="5">
    <location>
        <begin position="287"/>
        <end position="297"/>
    </location>
</feature>
<dbReference type="AlphaFoldDB" id="A0A4P9YIG8"/>
<dbReference type="SUPFAM" id="SSF103657">
    <property type="entry name" value="BAR/IMD domain-like"/>
    <property type="match status" value="1"/>
</dbReference>
<dbReference type="GO" id="GO:0097320">
    <property type="term" value="P:plasma membrane tubulation"/>
    <property type="evidence" value="ECO:0007669"/>
    <property type="project" value="TreeGrafter"/>
</dbReference>
<dbReference type="PRINTS" id="PR00452">
    <property type="entry name" value="SH3DOMAIN"/>
</dbReference>
<keyword evidence="3" id="KW-0963">Cytoplasm</keyword>
<feature type="domain" description="SH3" evidence="6">
    <location>
        <begin position="308"/>
        <end position="365"/>
    </location>
</feature>
<evidence type="ECO:0000256" key="3">
    <source>
        <dbReference type="ARBA" id="ARBA00022490"/>
    </source>
</evidence>
<dbReference type="Gene3D" id="1.20.1270.60">
    <property type="entry name" value="Arfaptin homology (AH) domain/BAR domain"/>
    <property type="match status" value="1"/>
</dbReference>
<organism evidence="7 8">
    <name type="scientific">Rozella allomycis (strain CSF55)</name>
    <dbReference type="NCBI Taxonomy" id="988480"/>
    <lineage>
        <taxon>Eukaryota</taxon>
        <taxon>Fungi</taxon>
        <taxon>Fungi incertae sedis</taxon>
        <taxon>Cryptomycota</taxon>
        <taxon>Cryptomycota incertae sedis</taxon>
        <taxon>Rozella</taxon>
    </lineage>
</organism>
<evidence type="ECO:0000313" key="8">
    <source>
        <dbReference type="Proteomes" id="UP000281549"/>
    </source>
</evidence>
<dbReference type="InterPro" id="IPR036028">
    <property type="entry name" value="SH3-like_dom_sf"/>
</dbReference>
<dbReference type="FunFam" id="2.30.30.40:FF:000100">
    <property type="entry name" value="SH3 domain-containing YSC84-like protein 1"/>
    <property type="match status" value="1"/>
</dbReference>
<dbReference type="GO" id="GO:0051666">
    <property type="term" value="P:actin cortical patch localization"/>
    <property type="evidence" value="ECO:0007669"/>
    <property type="project" value="InterPro"/>
</dbReference>
<evidence type="ECO:0000256" key="2">
    <source>
        <dbReference type="ARBA" id="ARBA00022443"/>
    </source>
</evidence>
<dbReference type="SMART" id="SM00326">
    <property type="entry name" value="SH3"/>
    <property type="match status" value="1"/>
</dbReference>
<proteinExistence type="predicted"/>